<evidence type="ECO:0000256" key="4">
    <source>
        <dbReference type="ARBA" id="ARBA00022475"/>
    </source>
</evidence>
<feature type="transmembrane region" description="Helical" evidence="8">
    <location>
        <begin position="7"/>
        <end position="30"/>
    </location>
</feature>
<organism evidence="9 10">
    <name type="scientific">Gaoshiqia sediminis</name>
    <dbReference type="NCBI Taxonomy" id="2986998"/>
    <lineage>
        <taxon>Bacteria</taxon>
        <taxon>Pseudomonadati</taxon>
        <taxon>Bacteroidota</taxon>
        <taxon>Bacteroidia</taxon>
        <taxon>Marinilabiliales</taxon>
        <taxon>Prolixibacteraceae</taxon>
        <taxon>Gaoshiqia</taxon>
    </lineage>
</organism>
<dbReference type="InterPro" id="IPR052017">
    <property type="entry name" value="TSUP"/>
</dbReference>
<gene>
    <name evidence="9" type="ORF">N2K84_20105</name>
</gene>
<keyword evidence="3" id="KW-0813">Transport</keyword>
<evidence type="ECO:0000313" key="10">
    <source>
        <dbReference type="Proteomes" id="UP001163821"/>
    </source>
</evidence>
<feature type="transmembrane region" description="Helical" evidence="8">
    <location>
        <begin position="191"/>
        <end position="208"/>
    </location>
</feature>
<dbReference type="Pfam" id="PF01925">
    <property type="entry name" value="TauE"/>
    <property type="match status" value="1"/>
</dbReference>
<dbReference type="Proteomes" id="UP001163821">
    <property type="component" value="Unassembled WGS sequence"/>
</dbReference>
<comment type="subcellular location">
    <subcellularLocation>
        <location evidence="1 8">Cell membrane</location>
        <topology evidence="1 8">Multi-pass membrane protein</topology>
    </subcellularLocation>
</comment>
<keyword evidence="5 8" id="KW-0812">Transmembrane</keyword>
<dbReference type="InterPro" id="IPR002781">
    <property type="entry name" value="TM_pro_TauE-like"/>
</dbReference>
<feature type="transmembrane region" description="Helical" evidence="8">
    <location>
        <begin position="73"/>
        <end position="90"/>
    </location>
</feature>
<evidence type="ECO:0000256" key="2">
    <source>
        <dbReference type="ARBA" id="ARBA00009142"/>
    </source>
</evidence>
<keyword evidence="6 8" id="KW-1133">Transmembrane helix</keyword>
<evidence type="ECO:0000313" key="9">
    <source>
        <dbReference type="EMBL" id="MCW0485043.1"/>
    </source>
</evidence>
<sequence length="239" mass="25711">MVTELIILFIISYIAASISGAAGFGGALILLPFVVNIVGVKAAVPILTIASIFGNTSRVWFGRFELKWKPIIYFLLTAIPLTILGSYLFTDINSKIVKICIGIVLILLVGYRRLKIKKIVLGEKGMLVGGGLTGFLSGLIGSAGPIGAAFFLGLNLTATAYVASEAFAALAMHLTKTVVYSKYSLIGIEELYYGLFIGAAMVLGSWTGRKIIEKISRDKFIILVEILLIITGIQMIWTA</sequence>
<dbReference type="GO" id="GO:0005886">
    <property type="term" value="C:plasma membrane"/>
    <property type="evidence" value="ECO:0007669"/>
    <property type="project" value="UniProtKB-SubCell"/>
</dbReference>
<comment type="similarity">
    <text evidence="2 8">Belongs to the 4-toluene sulfonate uptake permease (TSUP) (TC 2.A.102) family.</text>
</comment>
<evidence type="ECO:0000256" key="1">
    <source>
        <dbReference type="ARBA" id="ARBA00004651"/>
    </source>
</evidence>
<dbReference type="EMBL" id="JAPAAF010000096">
    <property type="protein sequence ID" value="MCW0485043.1"/>
    <property type="molecule type" value="Genomic_DNA"/>
</dbReference>
<protein>
    <recommendedName>
        <fullName evidence="8">Probable membrane transporter protein</fullName>
    </recommendedName>
</protein>
<comment type="caution">
    <text evidence="9">The sequence shown here is derived from an EMBL/GenBank/DDBJ whole genome shotgun (WGS) entry which is preliminary data.</text>
</comment>
<reference evidence="9" key="1">
    <citation type="submission" date="2022-10" db="EMBL/GenBank/DDBJ databases">
        <title>Gaoshiqiia sediminis gen. nov., sp. nov., isolated from coastal sediment.</title>
        <authorList>
            <person name="Yu W.X."/>
            <person name="Mu D.S."/>
            <person name="Du J.Z."/>
            <person name="Liang Y.Q."/>
        </authorList>
    </citation>
    <scope>NUCLEOTIDE SEQUENCE</scope>
    <source>
        <strain evidence="9">A06</strain>
    </source>
</reference>
<feature type="transmembrane region" description="Helical" evidence="8">
    <location>
        <begin position="126"/>
        <end position="152"/>
    </location>
</feature>
<keyword evidence="10" id="KW-1185">Reference proteome</keyword>
<feature type="transmembrane region" description="Helical" evidence="8">
    <location>
        <begin position="42"/>
        <end position="61"/>
    </location>
</feature>
<dbReference type="AlphaFoldDB" id="A0AA42C7J2"/>
<evidence type="ECO:0000256" key="8">
    <source>
        <dbReference type="RuleBase" id="RU363041"/>
    </source>
</evidence>
<evidence type="ECO:0000256" key="5">
    <source>
        <dbReference type="ARBA" id="ARBA00022692"/>
    </source>
</evidence>
<dbReference type="PANTHER" id="PTHR30269:SF37">
    <property type="entry name" value="MEMBRANE TRANSPORTER PROTEIN"/>
    <property type="match status" value="1"/>
</dbReference>
<dbReference type="PANTHER" id="PTHR30269">
    <property type="entry name" value="TRANSMEMBRANE PROTEIN YFCA"/>
    <property type="match status" value="1"/>
</dbReference>
<feature type="transmembrane region" description="Helical" evidence="8">
    <location>
        <begin position="96"/>
        <end position="114"/>
    </location>
</feature>
<evidence type="ECO:0000256" key="6">
    <source>
        <dbReference type="ARBA" id="ARBA00022989"/>
    </source>
</evidence>
<dbReference type="RefSeq" id="WP_282593629.1">
    <property type="nucleotide sequence ID" value="NZ_JAPAAF010000096.1"/>
</dbReference>
<keyword evidence="7 8" id="KW-0472">Membrane</keyword>
<accession>A0AA42C7J2</accession>
<evidence type="ECO:0000256" key="7">
    <source>
        <dbReference type="ARBA" id="ARBA00023136"/>
    </source>
</evidence>
<keyword evidence="4 8" id="KW-1003">Cell membrane</keyword>
<name>A0AA42C7J2_9BACT</name>
<feature type="transmembrane region" description="Helical" evidence="8">
    <location>
        <begin position="220"/>
        <end position="237"/>
    </location>
</feature>
<proteinExistence type="inferred from homology"/>
<evidence type="ECO:0000256" key="3">
    <source>
        <dbReference type="ARBA" id="ARBA00022448"/>
    </source>
</evidence>